<organism evidence="11 12">
    <name type="scientific">Pseudomonas syringae pv. primulae</name>
    <dbReference type="NCBI Taxonomy" id="251707"/>
    <lineage>
        <taxon>Bacteria</taxon>
        <taxon>Pseudomonadati</taxon>
        <taxon>Pseudomonadota</taxon>
        <taxon>Gammaproteobacteria</taxon>
        <taxon>Pseudomonadales</taxon>
        <taxon>Pseudomonadaceae</taxon>
        <taxon>Pseudomonas</taxon>
    </lineage>
</organism>
<dbReference type="AlphaFoldDB" id="A0A0N8SK84"/>
<dbReference type="EC" id="2.1.1.182" evidence="7"/>
<evidence type="ECO:0000256" key="5">
    <source>
        <dbReference type="ARBA" id="ARBA00022691"/>
    </source>
</evidence>
<evidence type="ECO:0000256" key="1">
    <source>
        <dbReference type="ARBA" id="ARBA00022490"/>
    </source>
</evidence>
<dbReference type="GO" id="GO:0005829">
    <property type="term" value="C:cytosol"/>
    <property type="evidence" value="ECO:0007669"/>
    <property type="project" value="TreeGrafter"/>
</dbReference>
<dbReference type="InterPro" id="IPR020598">
    <property type="entry name" value="rRNA_Ade_methylase_Trfase_N"/>
</dbReference>
<comment type="similarity">
    <text evidence="7">Belongs to the class I-like SAM-binding methyltransferase superfamily. rRNA adenine N(6)-methyltransferase family. RsmA subfamily.</text>
</comment>
<gene>
    <name evidence="7" type="primary">rsmA</name>
    <name evidence="7" type="synonym">ksgA</name>
    <name evidence="11" type="ORF">ALO52_04717</name>
</gene>
<evidence type="ECO:0000256" key="2">
    <source>
        <dbReference type="ARBA" id="ARBA00022552"/>
    </source>
</evidence>
<accession>A0A0N8SK84</accession>
<keyword evidence="6 7" id="KW-0694">RNA-binding</keyword>
<dbReference type="InterPro" id="IPR029063">
    <property type="entry name" value="SAM-dependent_MTases_sf"/>
</dbReference>
<dbReference type="InterPro" id="IPR023165">
    <property type="entry name" value="rRNA_Ade_diMease-like_C"/>
</dbReference>
<name>A0A0N8SK84_9PSED</name>
<feature type="region of interest" description="Disordered" evidence="9">
    <location>
        <begin position="1"/>
        <end position="71"/>
    </location>
</feature>
<evidence type="ECO:0000313" key="11">
    <source>
        <dbReference type="EMBL" id="KPY34480.1"/>
    </source>
</evidence>
<keyword evidence="2 7" id="KW-0698">rRNA processing</keyword>
<keyword evidence="4 7" id="KW-0808">Transferase</keyword>
<feature type="binding site" evidence="7 8">
    <location>
        <position position="182"/>
    </location>
    <ligand>
        <name>S-adenosyl-L-methionine</name>
        <dbReference type="ChEBI" id="CHEBI:59789"/>
    </ligand>
</feature>
<dbReference type="SUPFAM" id="SSF53335">
    <property type="entry name" value="S-adenosyl-L-methionine-dependent methyltransferases"/>
    <property type="match status" value="1"/>
</dbReference>
<dbReference type="HAMAP" id="MF_00607">
    <property type="entry name" value="16SrRNA_methyltr_A"/>
    <property type="match status" value="1"/>
</dbReference>
<feature type="binding site" evidence="7 8">
    <location>
        <position position="115"/>
    </location>
    <ligand>
        <name>S-adenosyl-L-methionine</name>
        <dbReference type="ChEBI" id="CHEBI:59789"/>
    </ligand>
</feature>
<evidence type="ECO:0000256" key="4">
    <source>
        <dbReference type="ARBA" id="ARBA00022679"/>
    </source>
</evidence>
<comment type="catalytic activity">
    <reaction evidence="7">
        <text>adenosine(1518)/adenosine(1519) in 16S rRNA + 4 S-adenosyl-L-methionine = N(6)-dimethyladenosine(1518)/N(6)-dimethyladenosine(1519) in 16S rRNA + 4 S-adenosyl-L-homocysteine + 4 H(+)</text>
        <dbReference type="Rhea" id="RHEA:19609"/>
        <dbReference type="Rhea" id="RHEA-COMP:10232"/>
        <dbReference type="Rhea" id="RHEA-COMP:10233"/>
        <dbReference type="ChEBI" id="CHEBI:15378"/>
        <dbReference type="ChEBI" id="CHEBI:57856"/>
        <dbReference type="ChEBI" id="CHEBI:59789"/>
        <dbReference type="ChEBI" id="CHEBI:74411"/>
        <dbReference type="ChEBI" id="CHEBI:74493"/>
        <dbReference type="EC" id="2.1.1.182"/>
    </reaction>
</comment>
<reference evidence="11 12" key="1">
    <citation type="submission" date="2015-09" db="EMBL/GenBank/DDBJ databases">
        <title>Genome announcement of multiple Pseudomonas syringae strains.</title>
        <authorList>
            <person name="Thakur S."/>
            <person name="Wang P.W."/>
            <person name="Gong Y."/>
            <person name="Weir B.S."/>
            <person name="Guttman D.S."/>
        </authorList>
    </citation>
    <scope>NUCLEOTIDE SEQUENCE [LARGE SCALE GENOMIC DNA]</scope>
    <source>
        <strain evidence="11 12">ICMP3956</strain>
    </source>
</reference>
<dbReference type="InterPro" id="IPR011530">
    <property type="entry name" value="rRNA_adenine_dimethylase"/>
</dbReference>
<feature type="binding site" evidence="7 8">
    <location>
        <position position="88"/>
    </location>
    <ligand>
        <name>S-adenosyl-L-methionine</name>
        <dbReference type="ChEBI" id="CHEBI:59789"/>
    </ligand>
</feature>
<feature type="domain" description="Ribosomal RNA adenine methylase transferase N-terminal" evidence="10">
    <location>
        <begin position="95"/>
        <end position="267"/>
    </location>
</feature>
<comment type="caution">
    <text evidence="11">The sequence shown here is derived from an EMBL/GenBank/DDBJ whole genome shotgun (WGS) entry which is preliminary data.</text>
</comment>
<protein>
    <recommendedName>
        <fullName evidence="7">Ribosomal RNA small subunit methyltransferase A</fullName>
        <ecNumber evidence="7">2.1.1.182</ecNumber>
    </recommendedName>
    <alternativeName>
        <fullName evidence="7">16S rRNA (adenine(1518)-N(6)/adenine(1519)-N(6))-dimethyltransferase</fullName>
    </alternativeName>
    <alternativeName>
        <fullName evidence="7">16S rRNA dimethyladenosine transferase</fullName>
    </alternativeName>
    <alternativeName>
        <fullName evidence="7">16S rRNA dimethylase</fullName>
    </alternativeName>
    <alternativeName>
        <fullName evidence="7">S-adenosylmethionine-6-N', N'-adenosyl(rRNA) dimethyltransferase</fullName>
    </alternativeName>
</protein>
<evidence type="ECO:0000256" key="8">
    <source>
        <dbReference type="PROSITE-ProRule" id="PRU01026"/>
    </source>
</evidence>
<dbReference type="PANTHER" id="PTHR11727">
    <property type="entry name" value="DIMETHYLADENOSINE TRANSFERASE"/>
    <property type="match status" value="1"/>
</dbReference>
<feature type="binding site" evidence="7 8">
    <location>
        <position position="136"/>
    </location>
    <ligand>
        <name>S-adenosyl-L-methionine</name>
        <dbReference type="ChEBI" id="CHEBI:59789"/>
    </ligand>
</feature>
<proteinExistence type="inferred from homology"/>
<comment type="subcellular location">
    <subcellularLocation>
        <location evidence="7">Cytoplasm</location>
    </subcellularLocation>
</comment>
<dbReference type="PROSITE" id="PS51689">
    <property type="entry name" value="SAM_RNA_A_N6_MT"/>
    <property type="match status" value="1"/>
</dbReference>
<dbReference type="Proteomes" id="UP000050562">
    <property type="component" value="Unassembled WGS sequence"/>
</dbReference>
<evidence type="ECO:0000313" key="12">
    <source>
        <dbReference type="Proteomes" id="UP000050562"/>
    </source>
</evidence>
<dbReference type="PANTHER" id="PTHR11727:SF7">
    <property type="entry name" value="DIMETHYLADENOSINE TRANSFERASE-RELATED"/>
    <property type="match status" value="1"/>
</dbReference>
<dbReference type="GO" id="GO:0052908">
    <property type="term" value="F:16S rRNA (adenine(1518)-N(6)/adenine(1519)-N(6))-dimethyltransferase activity"/>
    <property type="evidence" value="ECO:0007669"/>
    <property type="project" value="UniProtKB-EC"/>
</dbReference>
<dbReference type="InterPro" id="IPR001737">
    <property type="entry name" value="KsgA/Erm"/>
</dbReference>
<dbReference type="FunFam" id="1.10.8.100:FF:000001">
    <property type="entry name" value="Ribosomal RNA small subunit methyltransferase A"/>
    <property type="match status" value="1"/>
</dbReference>
<dbReference type="NCBIfam" id="TIGR00755">
    <property type="entry name" value="ksgA"/>
    <property type="match status" value="1"/>
</dbReference>
<dbReference type="EMBL" id="LJRC01000186">
    <property type="protein sequence ID" value="KPY34480.1"/>
    <property type="molecule type" value="Genomic_DNA"/>
</dbReference>
<dbReference type="Gene3D" id="1.10.8.100">
    <property type="entry name" value="Ribosomal RNA adenine dimethylase-like, domain 2"/>
    <property type="match status" value="1"/>
</dbReference>
<comment type="function">
    <text evidence="7">Specifically dimethylates two adjacent adenosines (A1518 and A1519) in the loop of a conserved hairpin near the 3'-end of 16S rRNA in the 30S particle. May play a critical role in biogenesis of 30S subunits.</text>
</comment>
<feature type="binding site" evidence="7 8">
    <location>
        <position position="90"/>
    </location>
    <ligand>
        <name>S-adenosyl-L-methionine</name>
        <dbReference type="ChEBI" id="CHEBI:59789"/>
    </ligand>
</feature>
<dbReference type="Pfam" id="PF00398">
    <property type="entry name" value="RrnaAD"/>
    <property type="match status" value="1"/>
</dbReference>
<evidence type="ECO:0000256" key="7">
    <source>
        <dbReference type="HAMAP-Rule" id="MF_00607"/>
    </source>
</evidence>
<dbReference type="SMART" id="SM00650">
    <property type="entry name" value="rADc"/>
    <property type="match status" value="1"/>
</dbReference>
<evidence type="ECO:0000256" key="3">
    <source>
        <dbReference type="ARBA" id="ARBA00022603"/>
    </source>
</evidence>
<dbReference type="PATRIC" id="fig|251707.3.peg.2995"/>
<evidence type="ECO:0000256" key="6">
    <source>
        <dbReference type="ARBA" id="ARBA00022884"/>
    </source>
</evidence>
<keyword evidence="5 7" id="KW-0949">S-adenosyl-L-methionine</keyword>
<dbReference type="Gene3D" id="3.40.50.150">
    <property type="entry name" value="Vaccinia Virus protein VP39"/>
    <property type="match status" value="1"/>
</dbReference>
<dbReference type="PROSITE" id="PS01131">
    <property type="entry name" value="RRNA_A_DIMETH"/>
    <property type="match status" value="1"/>
</dbReference>
<keyword evidence="1 7" id="KW-0963">Cytoplasm</keyword>
<keyword evidence="3 7" id="KW-0489">Methyltransferase</keyword>
<dbReference type="InterPro" id="IPR020596">
    <property type="entry name" value="rRNA_Ade_Mease_Trfase_CS"/>
</dbReference>
<evidence type="ECO:0000256" key="9">
    <source>
        <dbReference type="SAM" id="MobiDB-lite"/>
    </source>
</evidence>
<sequence>MRCGAGDVPRSGPARTQVQRLRRSRQCDTGPADHPYVRRPRHRAGSGGQWQDRHRQPARRTANRLPDGRDPFMTELYQHRARKRFGQNFLHDAGVIDKILRAIRAKPEDRLLEIGPGQGALTEGLLNSDARLDVVELDKDLIPILNSQFAGKPNFNLHQGDALKFDFNSLGAEPRSLRVVGNLPYNISTPLIFHLLQNASLIRDMHFMLQKEVVERLAAGPGGGDWGRLSIMVQYHCRVEHLFNVGPGAFNPPPKVDSAIVRLVPHETLPHPAKDHRLLERVVREAFNQRRKTLRNTLKLLLSSDDITAAGVDGSLRPEQLDLAAFVRLADKLGEKAVAE</sequence>
<dbReference type="GO" id="GO:0003723">
    <property type="term" value="F:RNA binding"/>
    <property type="evidence" value="ECO:0007669"/>
    <property type="project" value="UniProtKB-UniRule"/>
</dbReference>
<evidence type="ECO:0000259" key="10">
    <source>
        <dbReference type="SMART" id="SM00650"/>
    </source>
</evidence>
<feature type="binding site" evidence="7 8">
    <location>
        <position position="161"/>
    </location>
    <ligand>
        <name>S-adenosyl-L-methionine</name>
        <dbReference type="ChEBI" id="CHEBI:59789"/>
    </ligand>
</feature>